<keyword evidence="1" id="KW-0645">Protease</keyword>
<reference evidence="4 5" key="1">
    <citation type="submission" date="2019-04" db="EMBL/GenBank/DDBJ databases">
        <authorList>
            <person name="Li Y."/>
            <person name="Wang J."/>
        </authorList>
    </citation>
    <scope>NUCLEOTIDE SEQUENCE [LARGE SCALE GENOMIC DNA]</scope>
    <source>
        <strain evidence="4 5">DSM 14668</strain>
    </source>
</reference>
<dbReference type="SUPFAM" id="SSF53474">
    <property type="entry name" value="alpha/beta-Hydrolases"/>
    <property type="match status" value="1"/>
</dbReference>
<keyword evidence="4" id="KW-0031">Aminopeptidase</keyword>
<protein>
    <submittedName>
        <fullName evidence="4">Aminopeptidase</fullName>
    </submittedName>
</protein>
<dbReference type="InterPro" id="IPR029058">
    <property type="entry name" value="AB_hydrolase_fold"/>
</dbReference>
<evidence type="ECO:0000256" key="3">
    <source>
        <dbReference type="ARBA" id="ARBA00022801"/>
    </source>
</evidence>
<keyword evidence="2" id="KW-0732">Signal</keyword>
<evidence type="ECO:0000256" key="2">
    <source>
        <dbReference type="ARBA" id="ARBA00022729"/>
    </source>
</evidence>
<gene>
    <name evidence="4" type="ORF">E8A74_29475</name>
</gene>
<dbReference type="Pfam" id="PF05576">
    <property type="entry name" value="Peptidase_S37"/>
    <property type="match status" value="1"/>
</dbReference>
<dbReference type="GO" id="GO:0006508">
    <property type="term" value="P:proteolysis"/>
    <property type="evidence" value="ECO:0007669"/>
    <property type="project" value="UniProtKB-KW"/>
</dbReference>
<proteinExistence type="predicted"/>
<dbReference type="InterPro" id="IPR008761">
    <property type="entry name" value="Peptidase_S37"/>
</dbReference>
<organism evidence="4 5">
    <name type="scientific">Polyangium fumosum</name>
    <dbReference type="NCBI Taxonomy" id="889272"/>
    <lineage>
        <taxon>Bacteria</taxon>
        <taxon>Pseudomonadati</taxon>
        <taxon>Myxococcota</taxon>
        <taxon>Polyangia</taxon>
        <taxon>Polyangiales</taxon>
        <taxon>Polyangiaceae</taxon>
        <taxon>Polyangium</taxon>
    </lineage>
</organism>
<dbReference type="PANTHER" id="PTHR11010">
    <property type="entry name" value="PROTEASE S28 PRO-X CARBOXYPEPTIDASE-RELATED"/>
    <property type="match status" value="1"/>
</dbReference>
<dbReference type="AlphaFoldDB" id="A0A4U1J459"/>
<evidence type="ECO:0000313" key="4">
    <source>
        <dbReference type="EMBL" id="TKD01999.1"/>
    </source>
</evidence>
<evidence type="ECO:0000313" key="5">
    <source>
        <dbReference type="Proteomes" id="UP000309215"/>
    </source>
</evidence>
<keyword evidence="3" id="KW-0378">Hydrolase</keyword>
<dbReference type="OrthoDB" id="3979391at2"/>
<name>A0A4U1J459_9BACT</name>
<keyword evidence="5" id="KW-1185">Reference proteome</keyword>
<dbReference type="Gene3D" id="3.40.50.1820">
    <property type="entry name" value="alpha/beta hydrolase"/>
    <property type="match status" value="1"/>
</dbReference>
<evidence type="ECO:0000256" key="1">
    <source>
        <dbReference type="ARBA" id="ARBA00022670"/>
    </source>
</evidence>
<accession>A0A4U1J459</accession>
<dbReference type="PANTHER" id="PTHR11010:SF38">
    <property type="entry name" value="LYSOSOMAL PRO-X CARBOXYPEPTIDASE"/>
    <property type="match status" value="1"/>
</dbReference>
<dbReference type="GO" id="GO:0008239">
    <property type="term" value="F:dipeptidyl-peptidase activity"/>
    <property type="evidence" value="ECO:0007669"/>
    <property type="project" value="TreeGrafter"/>
</dbReference>
<dbReference type="Proteomes" id="UP000309215">
    <property type="component" value="Unassembled WGS sequence"/>
</dbReference>
<dbReference type="GO" id="GO:0004177">
    <property type="term" value="F:aminopeptidase activity"/>
    <property type="evidence" value="ECO:0007669"/>
    <property type="project" value="UniProtKB-KW"/>
</dbReference>
<comment type="caution">
    <text evidence="4">The sequence shown here is derived from an EMBL/GenBank/DDBJ whole genome shotgun (WGS) entry which is preliminary data.</text>
</comment>
<dbReference type="EMBL" id="SSMQ01000036">
    <property type="protein sequence ID" value="TKD01999.1"/>
    <property type="molecule type" value="Genomic_DNA"/>
</dbReference>
<sequence length="557" mass="62647">MGDRRTAPVRHGPRQVRGDRLHDDAVLLARGLRLGLLRARQRVRRAVPARLRLPAHLAFRHRIHPPRLRDHGVRQRPYAVHVRAAVLGEGRAVLRKTMMSRFTRGASRLAAPLALVLLPACSDEPATTPPPAEIDIFDRLQAIPGMVVTEENSGVEGYRYFVMEYEQPADHGAEGGPVFQQRLLLHHRDEAAPFVLGTSGYNVNPTRQRLREPASFLQANQLFVEQRFFTPSRPEPADWSLLTIEQAAADHHRIVDVLKPIYTGKWISSGASKGGMTSVYHRRFFPDDVDGTVAYVAPHSFGTQDARYLDFVASLGSSTCKDALRYFQREVLLRRTAMLERIDAQATMDGLTYELLGREKALEVATLQLVFTFWQYYDESICPDMTVAPTDDDVWTFLDEIVSPSLFSDEEFLTYEPYYWQAATELGYPAVEESHIADLLQFPGIDVPETYLTPGKTPVFDATVMQDISTWISAEGERLLFVYGETDPYTAAAFELGNAKDSYLFLAPGLNHSASIVDLSEPDRTKALDALEAWTGVTPVLPPETAIRERRTRRDPD</sequence>